<comment type="caution">
    <text evidence="2">The sequence shown here is derived from an EMBL/GenBank/DDBJ whole genome shotgun (WGS) entry which is preliminary data.</text>
</comment>
<evidence type="ECO:0000313" key="3">
    <source>
        <dbReference type="Proteomes" id="UP001145742"/>
    </source>
</evidence>
<proteinExistence type="predicted"/>
<evidence type="ECO:0000313" key="2">
    <source>
        <dbReference type="EMBL" id="KAJ7419884.1"/>
    </source>
</evidence>
<dbReference type="EMBL" id="WHWB01033430">
    <property type="protein sequence ID" value="KAJ7419884.1"/>
    <property type="molecule type" value="Genomic_DNA"/>
</dbReference>
<sequence length="89" mass="9056">MEGCAGVKIFQSSITSCLGQMVLGRAVQHTQIQVAESKHADTGIPTNPGTGINTSTNPGTNISTDTNTGTGTILGTNINIRSGIALGTR</sequence>
<organism evidence="2 3">
    <name type="scientific">Willisornis vidua</name>
    <name type="common">Xingu scale-backed antbird</name>
    <dbReference type="NCBI Taxonomy" id="1566151"/>
    <lineage>
        <taxon>Eukaryota</taxon>
        <taxon>Metazoa</taxon>
        <taxon>Chordata</taxon>
        <taxon>Craniata</taxon>
        <taxon>Vertebrata</taxon>
        <taxon>Euteleostomi</taxon>
        <taxon>Archelosauria</taxon>
        <taxon>Archosauria</taxon>
        <taxon>Dinosauria</taxon>
        <taxon>Saurischia</taxon>
        <taxon>Theropoda</taxon>
        <taxon>Coelurosauria</taxon>
        <taxon>Aves</taxon>
        <taxon>Neognathae</taxon>
        <taxon>Neoaves</taxon>
        <taxon>Telluraves</taxon>
        <taxon>Australaves</taxon>
        <taxon>Passeriformes</taxon>
        <taxon>Thamnophilidae</taxon>
        <taxon>Willisornis</taxon>
    </lineage>
</organism>
<feature type="region of interest" description="Disordered" evidence="1">
    <location>
        <begin position="37"/>
        <end position="68"/>
    </location>
</feature>
<accession>A0ABQ9DEW8</accession>
<dbReference type="Proteomes" id="UP001145742">
    <property type="component" value="Unassembled WGS sequence"/>
</dbReference>
<evidence type="ECO:0000256" key="1">
    <source>
        <dbReference type="SAM" id="MobiDB-lite"/>
    </source>
</evidence>
<gene>
    <name evidence="2" type="ORF">WISP_51557</name>
</gene>
<reference evidence="2" key="1">
    <citation type="submission" date="2019-10" db="EMBL/GenBank/DDBJ databases">
        <authorList>
            <person name="Soares A.E.R."/>
            <person name="Aleixo A."/>
            <person name="Schneider P."/>
            <person name="Miyaki C.Y."/>
            <person name="Schneider M.P."/>
            <person name="Mello C."/>
            <person name="Vasconcelos A.T.R."/>
        </authorList>
    </citation>
    <scope>NUCLEOTIDE SEQUENCE</scope>
    <source>
        <tissue evidence="2">Muscle</tissue>
    </source>
</reference>
<protein>
    <submittedName>
        <fullName evidence="2">Uncharacterized protein</fullName>
    </submittedName>
</protein>
<feature type="compositionally biased region" description="Low complexity" evidence="1">
    <location>
        <begin position="59"/>
        <end position="68"/>
    </location>
</feature>
<feature type="compositionally biased region" description="Polar residues" evidence="1">
    <location>
        <begin position="44"/>
        <end position="58"/>
    </location>
</feature>
<keyword evidence="3" id="KW-1185">Reference proteome</keyword>
<name>A0ABQ9DEW8_9PASS</name>